<dbReference type="Gene3D" id="3.20.20.70">
    <property type="entry name" value="Aldolase class I"/>
    <property type="match status" value="1"/>
</dbReference>
<dbReference type="InterPro" id="IPR017200">
    <property type="entry name" value="PqqE-like"/>
</dbReference>
<dbReference type="SMART" id="SM00729">
    <property type="entry name" value="Elp3"/>
    <property type="match status" value="1"/>
</dbReference>
<keyword evidence="7 8" id="KW-0411">Iron-sulfur</keyword>
<dbReference type="HAMAP" id="MF_00660">
    <property type="entry name" value="PqqE"/>
    <property type="match status" value="1"/>
</dbReference>
<dbReference type="InterPro" id="IPR050377">
    <property type="entry name" value="Radical_SAM_PqqE_MftC-like"/>
</dbReference>
<dbReference type="NCBIfam" id="TIGR04085">
    <property type="entry name" value="rSAM_more_4Fe4S"/>
    <property type="match status" value="1"/>
</dbReference>
<dbReference type="Pfam" id="PF13186">
    <property type="entry name" value="SPASM"/>
    <property type="match status" value="1"/>
</dbReference>
<accession>A0A2Z5G6R4</accession>
<dbReference type="UniPathway" id="UPA00539"/>
<dbReference type="SFLD" id="SFLDS00029">
    <property type="entry name" value="Radical_SAM"/>
    <property type="match status" value="1"/>
</dbReference>
<dbReference type="GO" id="GO:1904047">
    <property type="term" value="F:S-adenosyl-L-methionine binding"/>
    <property type="evidence" value="ECO:0007669"/>
    <property type="project" value="UniProtKB-UniRule"/>
</dbReference>
<comment type="catalytic activity">
    <reaction evidence="8">
        <text>[PQQ precursor protein] + S-adenosyl-L-methionine = E-Y cross-linked-[PQQ precursor protein] + 5'-deoxyadenosine + L-methionine + H(+)</text>
        <dbReference type="Rhea" id="RHEA:56836"/>
        <dbReference type="Rhea" id="RHEA-COMP:14800"/>
        <dbReference type="Rhea" id="RHEA-COMP:14801"/>
        <dbReference type="ChEBI" id="CHEBI:15378"/>
        <dbReference type="ChEBI" id="CHEBI:17319"/>
        <dbReference type="ChEBI" id="CHEBI:57844"/>
        <dbReference type="ChEBI" id="CHEBI:59789"/>
        <dbReference type="ChEBI" id="CHEBI:141026"/>
        <dbReference type="ChEBI" id="CHEBI:141027"/>
        <dbReference type="EC" id="1.21.98.4"/>
    </reaction>
</comment>
<dbReference type="GO" id="GO:0051539">
    <property type="term" value="F:4 iron, 4 sulfur cluster binding"/>
    <property type="evidence" value="ECO:0007669"/>
    <property type="project" value="UniProtKB-KW"/>
</dbReference>
<dbReference type="KEGG" id="abas:ACPOL_5431"/>
<dbReference type="RefSeq" id="WP_114209404.1">
    <property type="nucleotide sequence ID" value="NZ_CP030840.1"/>
</dbReference>
<dbReference type="SUPFAM" id="SSF102114">
    <property type="entry name" value="Radical SAM enzymes"/>
    <property type="match status" value="1"/>
</dbReference>
<dbReference type="CDD" id="cd01335">
    <property type="entry name" value="Radical_SAM"/>
    <property type="match status" value="1"/>
</dbReference>
<gene>
    <name evidence="8" type="primary">pqqE</name>
    <name evidence="10" type="ORF">ACPOL_5431</name>
</gene>
<dbReference type="CDD" id="cd21119">
    <property type="entry name" value="SPASM_PqqE"/>
    <property type="match status" value="1"/>
</dbReference>
<comment type="similarity">
    <text evidence="8">Belongs to the radical SAM superfamily. PqqE family.</text>
</comment>
<keyword evidence="4 8" id="KW-0884">PQQ biosynthesis</keyword>
<evidence type="ECO:0000259" key="9">
    <source>
        <dbReference type="PROSITE" id="PS51918"/>
    </source>
</evidence>
<sequence length="361" mass="40501">MSNLDSNPPSFKPFSLIAEVTHRCPLHCLYCSNPLEMQRTEKELATEDWVRVFQQAARLGVLHLHLTGGEPLARKDLPDLIVAARQAGLYVNMITSGVGLTEERLALLVQSGLEHLQLSFQDIDEASANHIAGTRAHALKLALVPVLKRFPLAFTVNLVVHRMNLDRLESFITLAEELNPDRLEIAHVQYYGWALKNRSLLMPTQEQVDRSIPIVEAARQRLKGKIHLEAVFPDYYASFPKACVGGWGRQMMLIDPAGQAMPCHAAAVIPGLHFDNVREHDLAWIWSSSSAFNRFRGDAWMPETCLSCARKEKDFGGCRCQAYLLTGDAEAIDPVCGYSPQHRLLQHLRSSAPEVLPIWRQ</sequence>
<dbReference type="InterPro" id="IPR013785">
    <property type="entry name" value="Aldolase_TIM"/>
</dbReference>
<comment type="function">
    <text evidence="8">Catalyzes the cross-linking of a glutamate residue and a tyrosine residue in the PqqA protein as part of the biosynthesis of pyrroloquinoline quinone (PQQ).</text>
</comment>
<feature type="binding site" evidence="8">
    <location>
        <position position="28"/>
    </location>
    <ligand>
        <name>[4Fe-4S] cluster</name>
        <dbReference type="ChEBI" id="CHEBI:49883"/>
        <note>4Fe-4S-S-AdoMet</note>
    </ligand>
</feature>
<proteinExistence type="inferred from homology"/>
<comment type="cofactor">
    <cofactor evidence="8">
        <name>[4Fe-4S] cluster</name>
        <dbReference type="ChEBI" id="CHEBI:49883"/>
    </cofactor>
    <text evidence="8">Binds 1 [4Fe-4S] cluster. The cluster is coordinated with 3 cysteines and an exchangeable S-adenosyl-L-methionine.</text>
</comment>
<dbReference type="GO" id="GO:0009975">
    <property type="term" value="F:cyclase activity"/>
    <property type="evidence" value="ECO:0007669"/>
    <property type="project" value="UniProtKB-UniRule"/>
</dbReference>
<keyword evidence="5 8" id="KW-0560">Oxidoreductase</keyword>
<dbReference type="PROSITE" id="PS51918">
    <property type="entry name" value="RADICAL_SAM"/>
    <property type="match status" value="1"/>
</dbReference>
<dbReference type="PIRSF" id="PIRSF037420">
    <property type="entry name" value="PQQ_syn_pqqE"/>
    <property type="match status" value="1"/>
</dbReference>
<evidence type="ECO:0000256" key="7">
    <source>
        <dbReference type="ARBA" id="ARBA00023014"/>
    </source>
</evidence>
<name>A0A2Z5G6R4_9BACT</name>
<feature type="binding site" evidence="8">
    <location>
        <position position="31"/>
    </location>
    <ligand>
        <name>[4Fe-4S] cluster</name>
        <dbReference type="ChEBI" id="CHEBI:49883"/>
        <note>4Fe-4S-S-AdoMet</note>
    </ligand>
</feature>
<keyword evidence="2 8" id="KW-0949">S-adenosyl-L-methionine</keyword>
<feature type="domain" description="Radical SAM core" evidence="9">
    <location>
        <begin position="10"/>
        <end position="221"/>
    </location>
</feature>
<dbReference type="InterPro" id="IPR023885">
    <property type="entry name" value="4Fe4S-binding_SPASM_dom"/>
</dbReference>
<organism evidence="10 11">
    <name type="scientific">Acidisarcina polymorpha</name>
    <dbReference type="NCBI Taxonomy" id="2211140"/>
    <lineage>
        <taxon>Bacteria</taxon>
        <taxon>Pseudomonadati</taxon>
        <taxon>Acidobacteriota</taxon>
        <taxon>Terriglobia</taxon>
        <taxon>Terriglobales</taxon>
        <taxon>Acidobacteriaceae</taxon>
        <taxon>Acidisarcina</taxon>
    </lineage>
</organism>
<evidence type="ECO:0000256" key="2">
    <source>
        <dbReference type="ARBA" id="ARBA00022691"/>
    </source>
</evidence>
<protein>
    <recommendedName>
        <fullName evidence="8">PqqA peptide cyclase</fullName>
        <ecNumber evidence="8">1.21.98.4</ecNumber>
    </recommendedName>
    <alternativeName>
        <fullName evidence="8">Coenzyme PQQ synthesis protein E</fullName>
    </alternativeName>
</protein>
<dbReference type="InterPro" id="IPR058240">
    <property type="entry name" value="rSAM_sf"/>
</dbReference>
<comment type="pathway">
    <text evidence="8">Cofactor biosynthesis; pyrroloquinoline quinone biosynthesis.</text>
</comment>
<dbReference type="InterPro" id="IPR007197">
    <property type="entry name" value="rSAM"/>
</dbReference>
<evidence type="ECO:0000256" key="6">
    <source>
        <dbReference type="ARBA" id="ARBA00023004"/>
    </source>
</evidence>
<dbReference type="PANTHER" id="PTHR11228:SF7">
    <property type="entry name" value="PQQA PEPTIDE CYCLASE"/>
    <property type="match status" value="1"/>
</dbReference>
<evidence type="ECO:0000256" key="4">
    <source>
        <dbReference type="ARBA" id="ARBA00022905"/>
    </source>
</evidence>
<comment type="subunit">
    <text evidence="8">Interacts with PqqD. The interaction is necessary for activity of PqqE.</text>
</comment>
<dbReference type="InterPro" id="IPR011843">
    <property type="entry name" value="PQQ_synth_PqqE_bac"/>
</dbReference>
<dbReference type="GO" id="GO:0018189">
    <property type="term" value="P:pyrroloquinoline quinone biosynthetic process"/>
    <property type="evidence" value="ECO:0007669"/>
    <property type="project" value="UniProtKB-UniRule"/>
</dbReference>
<keyword evidence="1 8" id="KW-0004">4Fe-4S</keyword>
<dbReference type="AlphaFoldDB" id="A0A2Z5G6R4"/>
<dbReference type="PANTHER" id="PTHR11228">
    <property type="entry name" value="RADICAL SAM DOMAIN PROTEIN"/>
    <property type="match status" value="1"/>
</dbReference>
<evidence type="ECO:0000256" key="5">
    <source>
        <dbReference type="ARBA" id="ARBA00023002"/>
    </source>
</evidence>
<feature type="binding site" evidence="8">
    <location>
        <position position="24"/>
    </location>
    <ligand>
        <name>[4Fe-4S] cluster</name>
        <dbReference type="ChEBI" id="CHEBI:49883"/>
        <note>4Fe-4S-S-AdoMet</note>
    </ligand>
</feature>
<keyword evidence="6 8" id="KW-0408">Iron</keyword>
<evidence type="ECO:0000256" key="1">
    <source>
        <dbReference type="ARBA" id="ARBA00022485"/>
    </source>
</evidence>
<dbReference type="Pfam" id="PF04055">
    <property type="entry name" value="Radical_SAM"/>
    <property type="match status" value="1"/>
</dbReference>
<evidence type="ECO:0000313" key="10">
    <source>
        <dbReference type="EMBL" id="AXC14679.1"/>
    </source>
</evidence>
<keyword evidence="3 8" id="KW-0479">Metal-binding</keyword>
<dbReference type="GO" id="GO:0016491">
    <property type="term" value="F:oxidoreductase activity"/>
    <property type="evidence" value="ECO:0007669"/>
    <property type="project" value="UniProtKB-KW"/>
</dbReference>
<dbReference type="OrthoDB" id="9782387at2"/>
<dbReference type="NCBIfam" id="TIGR02109">
    <property type="entry name" value="PQQ_syn_pqqE"/>
    <property type="match status" value="1"/>
</dbReference>
<dbReference type="EMBL" id="CP030840">
    <property type="protein sequence ID" value="AXC14679.1"/>
    <property type="molecule type" value="Genomic_DNA"/>
</dbReference>
<dbReference type="SFLD" id="SFLDG01067">
    <property type="entry name" value="SPASM/twitch_domain_containing"/>
    <property type="match status" value="1"/>
</dbReference>
<evidence type="ECO:0000256" key="8">
    <source>
        <dbReference type="HAMAP-Rule" id="MF_00660"/>
    </source>
</evidence>
<dbReference type="InterPro" id="IPR006638">
    <property type="entry name" value="Elp3/MiaA/NifB-like_rSAM"/>
</dbReference>
<dbReference type="Proteomes" id="UP000253606">
    <property type="component" value="Chromosome"/>
</dbReference>
<dbReference type="EC" id="1.21.98.4" evidence="8"/>
<keyword evidence="11" id="KW-1185">Reference proteome</keyword>
<dbReference type="GO" id="GO:0005506">
    <property type="term" value="F:iron ion binding"/>
    <property type="evidence" value="ECO:0007669"/>
    <property type="project" value="UniProtKB-UniRule"/>
</dbReference>
<evidence type="ECO:0000256" key="3">
    <source>
        <dbReference type="ARBA" id="ARBA00022723"/>
    </source>
</evidence>
<evidence type="ECO:0000313" key="11">
    <source>
        <dbReference type="Proteomes" id="UP000253606"/>
    </source>
</evidence>
<dbReference type="SFLD" id="SFLDG01386">
    <property type="entry name" value="main_SPASM_domain-containing"/>
    <property type="match status" value="1"/>
</dbReference>
<dbReference type="SFLD" id="SFLDF00280">
    <property type="entry name" value="coenzyme_PQQ_synthesis_protein"/>
    <property type="match status" value="1"/>
</dbReference>
<reference evidence="10 11" key="1">
    <citation type="journal article" date="2018" name="Front. Microbiol.">
        <title>Hydrolytic Capabilities as a Key to Environmental Success: Chitinolytic and Cellulolytic Acidobacteria From Acidic Sub-arctic Soils and Boreal Peatlands.</title>
        <authorList>
            <person name="Belova S.E."/>
            <person name="Ravin N.V."/>
            <person name="Pankratov T.A."/>
            <person name="Rakitin A.L."/>
            <person name="Ivanova A.A."/>
            <person name="Beletsky A.V."/>
            <person name="Mardanov A.V."/>
            <person name="Sinninghe Damste J.S."/>
            <person name="Dedysh S.N."/>
        </authorList>
    </citation>
    <scope>NUCLEOTIDE SEQUENCE [LARGE SCALE GENOMIC DNA]</scope>
    <source>
        <strain evidence="10 11">SBC82</strain>
    </source>
</reference>